<keyword evidence="3" id="KW-1185">Reference proteome</keyword>
<evidence type="ECO:0000313" key="3">
    <source>
        <dbReference type="Proteomes" id="UP001055115"/>
    </source>
</evidence>
<organism evidence="2 3">
    <name type="scientific">Colletotrichum spaethianum</name>
    <dbReference type="NCBI Taxonomy" id="700344"/>
    <lineage>
        <taxon>Eukaryota</taxon>
        <taxon>Fungi</taxon>
        <taxon>Dikarya</taxon>
        <taxon>Ascomycota</taxon>
        <taxon>Pezizomycotina</taxon>
        <taxon>Sordariomycetes</taxon>
        <taxon>Hypocreomycetidae</taxon>
        <taxon>Glomerellales</taxon>
        <taxon>Glomerellaceae</taxon>
        <taxon>Colletotrichum</taxon>
        <taxon>Colletotrichum spaethianum species complex</taxon>
    </lineage>
</organism>
<feature type="compositionally biased region" description="Low complexity" evidence="1">
    <location>
        <begin position="43"/>
        <end position="55"/>
    </location>
</feature>
<dbReference type="RefSeq" id="XP_049134173.1">
    <property type="nucleotide sequence ID" value="XM_049278216.1"/>
</dbReference>
<evidence type="ECO:0000313" key="2">
    <source>
        <dbReference type="EMBL" id="GKT51823.1"/>
    </source>
</evidence>
<dbReference type="Proteomes" id="UP001055115">
    <property type="component" value="Unassembled WGS sequence"/>
</dbReference>
<accession>A0AA37PGL4</accession>
<gene>
    <name evidence="2" type="ORF">ColSpa_12004</name>
</gene>
<feature type="region of interest" description="Disordered" evidence="1">
    <location>
        <begin position="40"/>
        <end position="63"/>
    </location>
</feature>
<protein>
    <submittedName>
        <fullName evidence="2">Uncharacterized protein</fullName>
    </submittedName>
</protein>
<dbReference type="EMBL" id="BQXU01000055">
    <property type="protein sequence ID" value="GKT51823.1"/>
    <property type="molecule type" value="Genomic_DNA"/>
</dbReference>
<evidence type="ECO:0000256" key="1">
    <source>
        <dbReference type="SAM" id="MobiDB-lite"/>
    </source>
</evidence>
<dbReference type="GeneID" id="73332806"/>
<reference evidence="2 3" key="1">
    <citation type="submission" date="2022-03" db="EMBL/GenBank/DDBJ databases">
        <title>Genome data of Colletotrichum spp.</title>
        <authorList>
            <person name="Utami Y.D."/>
            <person name="Hiruma K."/>
        </authorList>
    </citation>
    <scope>NUCLEOTIDE SEQUENCE [LARGE SCALE GENOMIC DNA]</scope>
    <source>
        <strain evidence="2 3">MAFF 239500</strain>
    </source>
</reference>
<comment type="caution">
    <text evidence="2">The sequence shown here is derived from an EMBL/GenBank/DDBJ whole genome shotgun (WGS) entry which is preliminary data.</text>
</comment>
<name>A0AA37PGL4_9PEZI</name>
<dbReference type="AlphaFoldDB" id="A0AA37PGL4"/>
<sequence>MASSVLTVAEKPVETGSGLDVAILSGAIRHEPDVPGILEVEESSSNSSSDVISSVPNRDKMSASDSLSINTIENRGLYSWIR</sequence>
<proteinExistence type="predicted"/>